<proteinExistence type="predicted"/>
<dbReference type="AlphaFoldDB" id="A0A8T1VR49"/>
<reference evidence="1" key="1">
    <citation type="submission" date="2021-02" db="EMBL/GenBank/DDBJ databases">
        <authorList>
            <person name="Palmer J.M."/>
        </authorList>
    </citation>
    <scope>NUCLEOTIDE SEQUENCE</scope>
    <source>
        <strain evidence="1">SCRP734</strain>
    </source>
</reference>
<evidence type="ECO:0000313" key="2">
    <source>
        <dbReference type="Proteomes" id="UP000694044"/>
    </source>
</evidence>
<protein>
    <submittedName>
        <fullName evidence="1">Uncharacterized protein</fullName>
    </submittedName>
</protein>
<keyword evidence="2" id="KW-1185">Reference proteome</keyword>
<gene>
    <name evidence="1" type="ORF">PHYPSEUDO_003666</name>
</gene>
<accession>A0A8T1VR49</accession>
<dbReference type="EMBL" id="JAGDFM010000177">
    <property type="protein sequence ID" value="KAG7383426.1"/>
    <property type="molecule type" value="Genomic_DNA"/>
</dbReference>
<comment type="caution">
    <text evidence="1">The sequence shown here is derived from an EMBL/GenBank/DDBJ whole genome shotgun (WGS) entry which is preliminary data.</text>
</comment>
<organism evidence="1 2">
    <name type="scientific">Phytophthora pseudosyringae</name>
    <dbReference type="NCBI Taxonomy" id="221518"/>
    <lineage>
        <taxon>Eukaryota</taxon>
        <taxon>Sar</taxon>
        <taxon>Stramenopiles</taxon>
        <taxon>Oomycota</taxon>
        <taxon>Peronosporomycetes</taxon>
        <taxon>Peronosporales</taxon>
        <taxon>Peronosporaceae</taxon>
        <taxon>Phytophthora</taxon>
    </lineage>
</organism>
<sequence>MPHARLQWCYARNGSDCFGLVIFALAVRSCGSVGRMMRCPAAHCPRTVTPPPLQLQMRFVAAQLVSHALCELARHNFSPFEQISLDISGACGPLRCATIFKTHGP</sequence>
<dbReference type="Proteomes" id="UP000694044">
    <property type="component" value="Unassembled WGS sequence"/>
</dbReference>
<evidence type="ECO:0000313" key="1">
    <source>
        <dbReference type="EMBL" id="KAG7383426.1"/>
    </source>
</evidence>
<name>A0A8T1VR49_9STRA</name>